<dbReference type="GO" id="GO:0032222">
    <property type="term" value="P:regulation of synaptic transmission, cholinergic"/>
    <property type="evidence" value="ECO:0007669"/>
    <property type="project" value="InterPro"/>
</dbReference>
<dbReference type="GeneID" id="100905489"/>
<dbReference type="PANTHER" id="PTHR33562:SF2">
    <property type="entry name" value="PROTEIN QUIVER"/>
    <property type="match status" value="1"/>
</dbReference>
<dbReference type="InterPro" id="IPR050975">
    <property type="entry name" value="Sleep_regulator"/>
</dbReference>
<gene>
    <name evidence="5" type="primary">LOC100905489</name>
</gene>
<proteinExistence type="predicted"/>
<keyword evidence="4" id="KW-1185">Reference proteome</keyword>
<sequence length="143" mass="15904">MNHASILGAVVVLGFTVSSSFALQCYVCNSKNDTDCGSPPSERHLKNCDDLHYENNENGESFKVCRLQVMQSPTHGPAYDRRCGWKKHNENRETCILTPDPHLKATNCECHTEGCNTAVWTQPSMAVFWVFIAIGLIASRRGS</sequence>
<name>A0AAJ6VYA5_9ACAR</name>
<dbReference type="AlphaFoldDB" id="A0AAJ6VYA5"/>
<evidence type="ECO:0000313" key="5">
    <source>
        <dbReference type="RefSeq" id="XP_003745014.1"/>
    </source>
</evidence>
<accession>A0AAJ6VYA5</accession>
<evidence type="ECO:0000256" key="2">
    <source>
        <dbReference type="ARBA" id="ARBA00023180"/>
    </source>
</evidence>
<dbReference type="PANTHER" id="PTHR33562">
    <property type="entry name" value="ATILLA, ISOFORM B-RELATED-RELATED"/>
    <property type="match status" value="1"/>
</dbReference>
<organism evidence="4 5">
    <name type="scientific">Galendromus occidentalis</name>
    <name type="common">western predatory mite</name>
    <dbReference type="NCBI Taxonomy" id="34638"/>
    <lineage>
        <taxon>Eukaryota</taxon>
        <taxon>Metazoa</taxon>
        <taxon>Ecdysozoa</taxon>
        <taxon>Arthropoda</taxon>
        <taxon>Chelicerata</taxon>
        <taxon>Arachnida</taxon>
        <taxon>Acari</taxon>
        <taxon>Parasitiformes</taxon>
        <taxon>Mesostigmata</taxon>
        <taxon>Gamasina</taxon>
        <taxon>Phytoseioidea</taxon>
        <taxon>Phytoseiidae</taxon>
        <taxon>Typhlodrominae</taxon>
        <taxon>Galendromus</taxon>
    </lineage>
</organism>
<dbReference type="RefSeq" id="XP_003745014.1">
    <property type="nucleotide sequence ID" value="XM_003744966.2"/>
</dbReference>
<reference evidence="5" key="1">
    <citation type="submission" date="2025-08" db="UniProtKB">
        <authorList>
            <consortium name="RefSeq"/>
        </authorList>
    </citation>
    <scope>IDENTIFICATION</scope>
</reference>
<dbReference type="GO" id="GO:0030431">
    <property type="term" value="P:sleep"/>
    <property type="evidence" value="ECO:0007669"/>
    <property type="project" value="InterPro"/>
</dbReference>
<feature type="chain" id="PRO_5042502269" evidence="3">
    <location>
        <begin position="23"/>
        <end position="143"/>
    </location>
</feature>
<dbReference type="KEGG" id="goe:100905489"/>
<feature type="signal peptide" evidence="3">
    <location>
        <begin position="1"/>
        <end position="22"/>
    </location>
</feature>
<keyword evidence="2" id="KW-0325">Glycoprotein</keyword>
<dbReference type="Pfam" id="PF17064">
    <property type="entry name" value="QVR"/>
    <property type="match status" value="1"/>
</dbReference>
<dbReference type="Proteomes" id="UP000694867">
    <property type="component" value="Unplaced"/>
</dbReference>
<dbReference type="InterPro" id="IPR031424">
    <property type="entry name" value="QVR-like"/>
</dbReference>
<evidence type="ECO:0000256" key="3">
    <source>
        <dbReference type="SAM" id="SignalP"/>
    </source>
</evidence>
<evidence type="ECO:0000256" key="1">
    <source>
        <dbReference type="ARBA" id="ARBA00022729"/>
    </source>
</evidence>
<protein>
    <submittedName>
        <fullName evidence="5">Uncharacterized protein LOC100905489</fullName>
    </submittedName>
</protein>
<evidence type="ECO:0000313" key="4">
    <source>
        <dbReference type="Proteomes" id="UP000694867"/>
    </source>
</evidence>
<keyword evidence="1 3" id="KW-0732">Signal</keyword>